<dbReference type="FunFam" id="3.40.50.300:FF:000287">
    <property type="entry name" value="Multidrug ABC transporter ATP-binding protein"/>
    <property type="match status" value="1"/>
</dbReference>
<keyword evidence="2" id="KW-0813">Transport</keyword>
<dbReference type="EMBL" id="BMFV01000010">
    <property type="protein sequence ID" value="GGH80496.1"/>
    <property type="molecule type" value="Genomic_DNA"/>
</dbReference>
<dbReference type="GO" id="GO:0015421">
    <property type="term" value="F:ABC-type oligopeptide transporter activity"/>
    <property type="evidence" value="ECO:0007669"/>
    <property type="project" value="TreeGrafter"/>
</dbReference>
<dbReference type="PANTHER" id="PTHR43394">
    <property type="entry name" value="ATP-DEPENDENT PERMEASE MDL1, MITOCHONDRIAL"/>
    <property type="match status" value="1"/>
</dbReference>
<feature type="transmembrane region" description="Helical" evidence="10">
    <location>
        <begin position="207"/>
        <end position="224"/>
    </location>
</feature>
<evidence type="ECO:0000259" key="12">
    <source>
        <dbReference type="PROSITE" id="PS50929"/>
    </source>
</evidence>
<keyword evidence="14" id="KW-1185">Reference proteome</keyword>
<dbReference type="Gene3D" id="3.40.50.300">
    <property type="entry name" value="P-loop containing nucleotide triphosphate hydrolases"/>
    <property type="match status" value="1"/>
</dbReference>
<accession>A0A8J3ELD2</accession>
<keyword evidence="5" id="KW-0547">Nucleotide-binding</keyword>
<evidence type="ECO:0000256" key="3">
    <source>
        <dbReference type="ARBA" id="ARBA00022475"/>
    </source>
</evidence>
<dbReference type="Gene3D" id="1.20.1560.10">
    <property type="entry name" value="ABC transporter type 1, transmembrane domain"/>
    <property type="match status" value="1"/>
</dbReference>
<evidence type="ECO:0000256" key="1">
    <source>
        <dbReference type="ARBA" id="ARBA00004651"/>
    </source>
</evidence>
<evidence type="ECO:0000313" key="14">
    <source>
        <dbReference type="Proteomes" id="UP000656813"/>
    </source>
</evidence>
<reference evidence="13" key="1">
    <citation type="journal article" date="2014" name="Int. J. Syst. Evol. Microbiol.">
        <title>Complete genome sequence of Corynebacterium casei LMG S-19264T (=DSM 44701T), isolated from a smear-ripened cheese.</title>
        <authorList>
            <consortium name="US DOE Joint Genome Institute (JGI-PGF)"/>
            <person name="Walter F."/>
            <person name="Albersmeier A."/>
            <person name="Kalinowski J."/>
            <person name="Ruckert C."/>
        </authorList>
    </citation>
    <scope>NUCLEOTIDE SEQUENCE</scope>
    <source>
        <strain evidence="13">CGMCC 1.12777</strain>
    </source>
</reference>
<protein>
    <submittedName>
        <fullName evidence="13">Multidrug ABC transporter ATP-binding protein</fullName>
    </submittedName>
</protein>
<feature type="transmembrane region" description="Helical" evidence="10">
    <location>
        <begin position="104"/>
        <end position="130"/>
    </location>
</feature>
<dbReference type="PROSITE" id="PS50893">
    <property type="entry name" value="ABC_TRANSPORTER_2"/>
    <property type="match status" value="1"/>
</dbReference>
<evidence type="ECO:0000256" key="8">
    <source>
        <dbReference type="ARBA" id="ARBA00023136"/>
    </source>
</evidence>
<dbReference type="Proteomes" id="UP000656813">
    <property type="component" value="Unassembled WGS sequence"/>
</dbReference>
<comment type="caution">
    <text evidence="13">The sequence shown here is derived from an EMBL/GenBank/DDBJ whole genome shotgun (WGS) entry which is preliminary data.</text>
</comment>
<gene>
    <name evidence="13" type="ORF">GCM10007096_16990</name>
</gene>
<dbReference type="InterPro" id="IPR027417">
    <property type="entry name" value="P-loop_NTPase"/>
</dbReference>
<keyword evidence="8 10" id="KW-0472">Membrane</keyword>
<evidence type="ECO:0000259" key="11">
    <source>
        <dbReference type="PROSITE" id="PS50893"/>
    </source>
</evidence>
<keyword evidence="3" id="KW-1003">Cell membrane</keyword>
<feature type="domain" description="ABC transporter" evidence="11">
    <location>
        <begin position="382"/>
        <end position="616"/>
    </location>
</feature>
<keyword evidence="7 10" id="KW-1133">Transmembrane helix</keyword>
<dbReference type="InterPro" id="IPR011527">
    <property type="entry name" value="ABC1_TM_dom"/>
</dbReference>
<reference evidence="13" key="2">
    <citation type="submission" date="2020-09" db="EMBL/GenBank/DDBJ databases">
        <authorList>
            <person name="Sun Q."/>
            <person name="Zhou Y."/>
        </authorList>
    </citation>
    <scope>NUCLEOTIDE SEQUENCE</scope>
    <source>
        <strain evidence="13">CGMCC 1.12777</strain>
    </source>
</reference>
<feature type="region of interest" description="Disordered" evidence="9">
    <location>
        <begin position="1"/>
        <end position="39"/>
    </location>
</feature>
<dbReference type="SUPFAM" id="SSF52540">
    <property type="entry name" value="P-loop containing nucleoside triphosphate hydrolases"/>
    <property type="match status" value="1"/>
</dbReference>
<evidence type="ECO:0000256" key="10">
    <source>
        <dbReference type="SAM" id="Phobius"/>
    </source>
</evidence>
<feature type="transmembrane region" description="Helical" evidence="10">
    <location>
        <begin position="62"/>
        <end position="84"/>
    </location>
</feature>
<evidence type="ECO:0000256" key="4">
    <source>
        <dbReference type="ARBA" id="ARBA00022692"/>
    </source>
</evidence>
<evidence type="ECO:0000256" key="2">
    <source>
        <dbReference type="ARBA" id="ARBA00022448"/>
    </source>
</evidence>
<evidence type="ECO:0000256" key="9">
    <source>
        <dbReference type="SAM" id="MobiDB-lite"/>
    </source>
</evidence>
<feature type="transmembrane region" description="Helical" evidence="10">
    <location>
        <begin position="299"/>
        <end position="328"/>
    </location>
</feature>
<keyword evidence="6 13" id="KW-0067">ATP-binding</keyword>
<dbReference type="GO" id="GO:0005524">
    <property type="term" value="F:ATP binding"/>
    <property type="evidence" value="ECO:0007669"/>
    <property type="project" value="UniProtKB-KW"/>
</dbReference>
<dbReference type="SMART" id="SM00382">
    <property type="entry name" value="AAA"/>
    <property type="match status" value="1"/>
</dbReference>
<evidence type="ECO:0000313" key="13">
    <source>
        <dbReference type="EMBL" id="GGH80496.1"/>
    </source>
</evidence>
<dbReference type="GO" id="GO:0016887">
    <property type="term" value="F:ATP hydrolysis activity"/>
    <property type="evidence" value="ECO:0007669"/>
    <property type="project" value="InterPro"/>
</dbReference>
<evidence type="ECO:0000256" key="6">
    <source>
        <dbReference type="ARBA" id="ARBA00022840"/>
    </source>
</evidence>
<comment type="subcellular location">
    <subcellularLocation>
        <location evidence="1">Cell membrane</location>
        <topology evidence="1">Multi-pass membrane protein</topology>
    </subcellularLocation>
</comment>
<dbReference type="InterPro" id="IPR003439">
    <property type="entry name" value="ABC_transporter-like_ATP-bd"/>
</dbReference>
<dbReference type="PROSITE" id="PS00211">
    <property type="entry name" value="ABC_TRANSPORTER_1"/>
    <property type="match status" value="1"/>
</dbReference>
<dbReference type="InterPro" id="IPR039421">
    <property type="entry name" value="Type_1_exporter"/>
</dbReference>
<dbReference type="FunFam" id="1.20.1560.10:FF:000011">
    <property type="entry name" value="Multidrug ABC transporter ATP-binding protein"/>
    <property type="match status" value="1"/>
</dbReference>
<dbReference type="CDD" id="cd18547">
    <property type="entry name" value="ABC_6TM_Tm288_like"/>
    <property type="match status" value="1"/>
</dbReference>
<dbReference type="InterPro" id="IPR036640">
    <property type="entry name" value="ABC1_TM_sf"/>
</dbReference>
<dbReference type="PROSITE" id="PS50929">
    <property type="entry name" value="ABC_TM1F"/>
    <property type="match status" value="1"/>
</dbReference>
<evidence type="ECO:0000256" key="5">
    <source>
        <dbReference type="ARBA" id="ARBA00022741"/>
    </source>
</evidence>
<sequence>MADQSVQTSGNSGNQTRAPQFSPMGRPGGGGASRFRGPVVKPKNFKGTLKRLWSYFGRERKLLTIILLFILIDAIVTLSVPYLIGRGVDAMSLGSQVNFTLLEIMIIILAGAYITDAGLTFLQGWLMAGVSQRIVKSLRSHLFKKLQKLPVAFFDSRTHGELMSRLSNDIDNVSNTISQSTTQLMTGLIAITGSLVMMIILSPILTVASLITVPLVFLLTRTIARRTSVLFKNNQMELGRLNGHIEETISGIQVVKAFNHEEKAIAEFEEVNQSLLKVGLKAQIWSGFLMPIMNVINNFGFTMVAVVGGILAVKSMITVGVIASFITYSRQFVQPLNNLANIFNVLQSGVAGAERVFEIIDEKEEPRDAKNAVTLTNPRGHVVFENVSFGYRPDQPILKNVSFESQPGTSTALVGPTGAGKTTIVNLLTRFYDVTEGRILIDGVDIREFTRDSLRRSFGFVLQDTYLFSGTIKENIKYGNPDATDEEVEEAARMAHADVFINRMPDRYDTLLSENGGNLSQGQRQLLAIARVFLAKPALLILDEATSSIDTRTELHIQDALLSIMKDRTSFIIAHRLNTIRDADTIMVIDQGEIIEKGSHEDLINHQGRYYNMFYNQFKNVERALD</sequence>
<name>A0A8J3ELD2_9BACL</name>
<proteinExistence type="predicted"/>
<dbReference type="Pfam" id="PF00005">
    <property type="entry name" value="ABC_tran"/>
    <property type="match status" value="1"/>
</dbReference>
<dbReference type="PANTHER" id="PTHR43394:SF1">
    <property type="entry name" value="ATP-BINDING CASSETTE SUB-FAMILY B MEMBER 10, MITOCHONDRIAL"/>
    <property type="match status" value="1"/>
</dbReference>
<dbReference type="Pfam" id="PF00664">
    <property type="entry name" value="ABC_membrane"/>
    <property type="match status" value="1"/>
</dbReference>
<feature type="compositionally biased region" description="Polar residues" evidence="9">
    <location>
        <begin position="1"/>
        <end position="19"/>
    </location>
</feature>
<dbReference type="AlphaFoldDB" id="A0A8J3ELD2"/>
<dbReference type="RefSeq" id="WP_188496972.1">
    <property type="nucleotide sequence ID" value="NZ_BMFV01000010.1"/>
</dbReference>
<keyword evidence="4 10" id="KW-0812">Transmembrane</keyword>
<dbReference type="GO" id="GO:0005886">
    <property type="term" value="C:plasma membrane"/>
    <property type="evidence" value="ECO:0007669"/>
    <property type="project" value="UniProtKB-SubCell"/>
</dbReference>
<dbReference type="InterPro" id="IPR017871">
    <property type="entry name" value="ABC_transporter-like_CS"/>
</dbReference>
<dbReference type="InterPro" id="IPR003593">
    <property type="entry name" value="AAA+_ATPase"/>
</dbReference>
<evidence type="ECO:0000256" key="7">
    <source>
        <dbReference type="ARBA" id="ARBA00022989"/>
    </source>
</evidence>
<dbReference type="SUPFAM" id="SSF90123">
    <property type="entry name" value="ABC transporter transmembrane region"/>
    <property type="match status" value="1"/>
</dbReference>
<organism evidence="13 14">
    <name type="scientific">Pullulanibacillus pueri</name>
    <dbReference type="NCBI Taxonomy" id="1437324"/>
    <lineage>
        <taxon>Bacteria</taxon>
        <taxon>Bacillati</taxon>
        <taxon>Bacillota</taxon>
        <taxon>Bacilli</taxon>
        <taxon>Bacillales</taxon>
        <taxon>Sporolactobacillaceae</taxon>
        <taxon>Pullulanibacillus</taxon>
    </lineage>
</organism>
<feature type="domain" description="ABC transmembrane type-1" evidence="12">
    <location>
        <begin position="65"/>
        <end position="348"/>
    </location>
</feature>